<feature type="region of interest" description="Disordered" evidence="1">
    <location>
        <begin position="200"/>
        <end position="274"/>
    </location>
</feature>
<feature type="region of interest" description="Disordered" evidence="1">
    <location>
        <begin position="104"/>
        <end position="156"/>
    </location>
</feature>
<organism evidence="2">
    <name type="scientific">Micromonospora sp. CCTCC AA 2012012</name>
    <dbReference type="NCBI Taxonomy" id="3111921"/>
    <lineage>
        <taxon>Bacteria</taxon>
        <taxon>Bacillati</taxon>
        <taxon>Actinomycetota</taxon>
        <taxon>Actinomycetes</taxon>
        <taxon>Micromonosporales</taxon>
        <taxon>Micromonosporaceae</taxon>
        <taxon>Micromonospora</taxon>
    </lineage>
</organism>
<evidence type="ECO:0000313" key="2">
    <source>
        <dbReference type="EMBL" id="XBP96527.1"/>
    </source>
</evidence>
<accession>A0AAU7MIV4</accession>
<reference evidence="3" key="2">
    <citation type="submission" date="2024-06" db="EMBL/GenBank/DDBJ databases">
        <title>Micromonospora mangrovi CCTCC AA 2012012 genome sequences.</title>
        <authorList>
            <person name="Gao J."/>
        </authorList>
    </citation>
    <scope>NUCLEOTIDE SEQUENCE</scope>
    <source>
        <strain evidence="3">CCTCC AA 2012012</strain>
    </source>
</reference>
<dbReference type="EMBL" id="CP157762">
    <property type="protein sequence ID" value="XBP96527.1"/>
    <property type="molecule type" value="Genomic_DNA"/>
</dbReference>
<dbReference type="AlphaFoldDB" id="A0AAU7MIV4"/>
<dbReference type="EMBL" id="CP159342">
    <property type="protein sequence ID" value="XCH77232.1"/>
    <property type="molecule type" value="Genomic_DNA"/>
</dbReference>
<proteinExistence type="predicted"/>
<reference evidence="2" key="1">
    <citation type="submission" date="2024-01" db="EMBL/GenBank/DDBJ databases">
        <title>The genome sequence of Micromonospora mangrovi CCTCC AA 2012012.</title>
        <authorList>
            <person name="Gao J."/>
        </authorList>
    </citation>
    <scope>NUCLEOTIDE SEQUENCE</scope>
    <source>
        <strain evidence="2">CCTCC AA 2012012</strain>
    </source>
</reference>
<gene>
    <name evidence="3" type="ORF">ABUL08_14425</name>
    <name evidence="2" type="ORF">VK199_14365</name>
</gene>
<dbReference type="RefSeq" id="WP_350938351.1">
    <property type="nucleotide sequence ID" value="NZ_CP157762.1"/>
</dbReference>
<evidence type="ECO:0000313" key="3">
    <source>
        <dbReference type="EMBL" id="XCH77232.1"/>
    </source>
</evidence>
<sequence>MNAHRMDSETVERLLVGPVADPQDGPEALVRILTAVRAAPHPSELTGEGAALRAYRMARAGSLPVPAAPPRRVLAGLLSAKLALAGLLVAATGGVALAAATGTLPGPLRGGGGDEVTAPPPSATTDARPSPSGGTDPSAATPGGTPTGSDASPVLRRLCTTYREQTGEERRRALATARFAELVTAAGDRDRVAGYCDRLLDGRDRQGTPGASQTGRPGAPPASRVPSRPGRTPAIPGTPSNPSTPVIPGAPTVTTHRPVGPAGQVQTPEGPGTH</sequence>
<name>A0AAU7MIV4_9ACTN</name>
<evidence type="ECO:0000256" key="1">
    <source>
        <dbReference type="SAM" id="MobiDB-lite"/>
    </source>
</evidence>
<protein>
    <submittedName>
        <fullName evidence="2">Uncharacterized protein</fullName>
    </submittedName>
</protein>
<feature type="compositionally biased region" description="Polar residues" evidence="1">
    <location>
        <begin position="123"/>
        <end position="135"/>
    </location>
</feature>